<dbReference type="Pfam" id="PF08241">
    <property type="entry name" value="Methyltransf_11"/>
    <property type="match status" value="1"/>
</dbReference>
<keyword evidence="5" id="KW-1185">Reference proteome</keyword>
<gene>
    <name evidence="4" type="ORF">RT723_02150</name>
</gene>
<dbReference type="EMBL" id="JAWCUA010000001">
    <property type="protein sequence ID" value="MDU0111830.1"/>
    <property type="molecule type" value="Genomic_DNA"/>
</dbReference>
<dbReference type="GO" id="GO:0032259">
    <property type="term" value="P:methylation"/>
    <property type="evidence" value="ECO:0007669"/>
    <property type="project" value="UniProtKB-KW"/>
</dbReference>
<keyword evidence="2" id="KW-0808">Transferase</keyword>
<dbReference type="InterPro" id="IPR050602">
    <property type="entry name" value="Malonyl-ACP_OMT"/>
</dbReference>
<dbReference type="PANTHER" id="PTHR13090">
    <property type="entry name" value="ARGININE-HYDROXYLASE NDUFAF5, MITOCHONDRIAL"/>
    <property type="match status" value="1"/>
</dbReference>
<evidence type="ECO:0000256" key="1">
    <source>
        <dbReference type="ARBA" id="ARBA00022603"/>
    </source>
</evidence>
<sequence length="290" mass="32777">MSALLDLQPVNSINADSMQIPDKQVSLDIPFSQIQKHFSDSAQTYVKRAQLQHRVGQTLFNKLKQGKAATTLINRDNKGNICVDLGCGPGLFSALLNQEFETVIALDLANDMLKVNDVAKAKVQANSHALPFLPQSIDVFYSSLMVQWCDLHQVLDQVYNALKPNGKAVIATLLDGTLFELEQAWSKVDSDKHIHEYLSVEQLTSTVQNRPWRQIQLTQQAEVFWFSNARMLAKELKSLGANFVQNRQNKGLVTKNTWQQMESAYKDAFYNPQQQGIPATYQVMYLELTK</sequence>
<keyword evidence="1 4" id="KW-0489">Methyltransferase</keyword>
<dbReference type="Proteomes" id="UP001257914">
    <property type="component" value="Unassembled WGS sequence"/>
</dbReference>
<dbReference type="Gene3D" id="3.40.50.150">
    <property type="entry name" value="Vaccinia Virus protein VP39"/>
    <property type="match status" value="1"/>
</dbReference>
<proteinExistence type="predicted"/>
<dbReference type="InterPro" id="IPR029063">
    <property type="entry name" value="SAM-dependent_MTases_sf"/>
</dbReference>
<accession>A0ABU3QXE5</accession>
<dbReference type="SUPFAM" id="SSF53335">
    <property type="entry name" value="S-adenosyl-L-methionine-dependent methyltransferases"/>
    <property type="match status" value="1"/>
</dbReference>
<evidence type="ECO:0000313" key="5">
    <source>
        <dbReference type="Proteomes" id="UP001257914"/>
    </source>
</evidence>
<organism evidence="4 5">
    <name type="scientific">Psychrosphaera aquimarina</name>
    <dbReference type="NCBI Taxonomy" id="2044854"/>
    <lineage>
        <taxon>Bacteria</taxon>
        <taxon>Pseudomonadati</taxon>
        <taxon>Pseudomonadota</taxon>
        <taxon>Gammaproteobacteria</taxon>
        <taxon>Alteromonadales</taxon>
        <taxon>Pseudoalteromonadaceae</taxon>
        <taxon>Psychrosphaera</taxon>
    </lineage>
</organism>
<feature type="domain" description="Methyltransferase type 11" evidence="3">
    <location>
        <begin position="83"/>
        <end position="170"/>
    </location>
</feature>
<dbReference type="GO" id="GO:0008168">
    <property type="term" value="F:methyltransferase activity"/>
    <property type="evidence" value="ECO:0007669"/>
    <property type="project" value="UniProtKB-KW"/>
</dbReference>
<dbReference type="CDD" id="cd02440">
    <property type="entry name" value="AdoMet_MTases"/>
    <property type="match status" value="1"/>
</dbReference>
<evidence type="ECO:0000256" key="2">
    <source>
        <dbReference type="ARBA" id="ARBA00022679"/>
    </source>
</evidence>
<comment type="caution">
    <text evidence="4">The sequence shown here is derived from an EMBL/GenBank/DDBJ whole genome shotgun (WGS) entry which is preliminary data.</text>
</comment>
<evidence type="ECO:0000259" key="3">
    <source>
        <dbReference type="Pfam" id="PF08241"/>
    </source>
</evidence>
<dbReference type="PANTHER" id="PTHR13090:SF1">
    <property type="entry name" value="ARGININE-HYDROXYLASE NDUFAF5, MITOCHONDRIAL"/>
    <property type="match status" value="1"/>
</dbReference>
<protein>
    <submittedName>
        <fullName evidence="4">Methyltransferase domain-containing protein</fullName>
    </submittedName>
</protein>
<evidence type="ECO:0000313" key="4">
    <source>
        <dbReference type="EMBL" id="MDU0111830.1"/>
    </source>
</evidence>
<dbReference type="RefSeq" id="WP_315945716.1">
    <property type="nucleotide sequence ID" value="NZ_JAWCUA010000001.1"/>
</dbReference>
<name>A0ABU3QXE5_9GAMM</name>
<reference evidence="4 5" key="1">
    <citation type="submission" date="2023-10" db="EMBL/GenBank/DDBJ databases">
        <title>Psychrosphaera aquimaarina strain SW33 isolated from seawater.</title>
        <authorList>
            <person name="Bayburt H."/>
            <person name="Kim J.M."/>
            <person name="Choi B.J."/>
            <person name="Jeon C.O."/>
        </authorList>
    </citation>
    <scope>NUCLEOTIDE SEQUENCE [LARGE SCALE GENOMIC DNA]</scope>
    <source>
        <strain evidence="4 5">KCTC 52743</strain>
    </source>
</reference>
<dbReference type="InterPro" id="IPR013216">
    <property type="entry name" value="Methyltransf_11"/>
</dbReference>